<organism evidence="1 2">
    <name type="scientific">Hygrophoropsis aurantiaca</name>
    <dbReference type="NCBI Taxonomy" id="72124"/>
    <lineage>
        <taxon>Eukaryota</taxon>
        <taxon>Fungi</taxon>
        <taxon>Dikarya</taxon>
        <taxon>Basidiomycota</taxon>
        <taxon>Agaricomycotina</taxon>
        <taxon>Agaricomycetes</taxon>
        <taxon>Agaricomycetidae</taxon>
        <taxon>Boletales</taxon>
        <taxon>Coniophorineae</taxon>
        <taxon>Hygrophoropsidaceae</taxon>
        <taxon>Hygrophoropsis</taxon>
    </lineage>
</organism>
<accession>A0ACB8AP20</accession>
<dbReference type="EMBL" id="MU267604">
    <property type="protein sequence ID" value="KAH7915129.1"/>
    <property type="molecule type" value="Genomic_DNA"/>
</dbReference>
<keyword evidence="2" id="KW-1185">Reference proteome</keyword>
<proteinExistence type="predicted"/>
<name>A0ACB8AP20_9AGAM</name>
<sequence>MRVKQLWTIVPIPAKIKLLWDRITLTRITTVYFTFSVIHCIIQVIFQIQAYSINVQAINFLSSITEQANTTDPDAFFVLGSDLRLCEQVPTTGGTSSCQVLWDGMPATNNSMVTSGIVQAEGDMVHASVPISSTTVSMAPSITSHISSTVSKASVATSSSTTSHASSSSATKSSAATSSHATSSASVIAAKAMSPSTVTLAPSSTPNVTDKGDSYTAFKRSTLGNIEAVEVNGTVKVTVSGMGWSDETADLDRQCLWALNWPVQILRDTKREDITFIAFQFWLLGMSVVAILNESVPHLLASLLTHMVATGWAGFQIYNTAQFKNDFARLTINGACSPINLLPSYWHSRAAAELPSLVFNATALLTSAFLSWRLAKSFGWQTFKRVGASLMISRVYKLVLLLSIVIQLSLFFMVVAVALWIDQLWNGAIGHLATSPVYKPVLIVTLALLLPWLGLGWFAVRRELRIPMLIFLVLSLAYLVGWGAMFASPTFRWTYMTWTFFGVMTSASVFLTVISFVLGIVCRVNFGKGLVRYLNAQEPLPGEDFVPVTASSFGNDLEKVSFPSNDEPIPTYSAAFGPEFHPAQHLSPQDMTQQTSGPIMLRQPSLRPYAPAIVREPSQRSYATLERQPSKSSVYSSSSYASEGSGESGHSQRWVIE</sequence>
<evidence type="ECO:0000313" key="1">
    <source>
        <dbReference type="EMBL" id="KAH7915129.1"/>
    </source>
</evidence>
<reference evidence="1" key="1">
    <citation type="journal article" date="2021" name="New Phytol.">
        <title>Evolutionary innovations through gain and loss of genes in the ectomycorrhizal Boletales.</title>
        <authorList>
            <person name="Wu G."/>
            <person name="Miyauchi S."/>
            <person name="Morin E."/>
            <person name="Kuo A."/>
            <person name="Drula E."/>
            <person name="Varga T."/>
            <person name="Kohler A."/>
            <person name="Feng B."/>
            <person name="Cao Y."/>
            <person name="Lipzen A."/>
            <person name="Daum C."/>
            <person name="Hundley H."/>
            <person name="Pangilinan J."/>
            <person name="Johnson J."/>
            <person name="Barry K."/>
            <person name="LaButti K."/>
            <person name="Ng V."/>
            <person name="Ahrendt S."/>
            <person name="Min B."/>
            <person name="Choi I.G."/>
            <person name="Park H."/>
            <person name="Plett J.M."/>
            <person name="Magnuson J."/>
            <person name="Spatafora J.W."/>
            <person name="Nagy L.G."/>
            <person name="Henrissat B."/>
            <person name="Grigoriev I.V."/>
            <person name="Yang Z.L."/>
            <person name="Xu J."/>
            <person name="Martin F.M."/>
        </authorList>
    </citation>
    <scope>NUCLEOTIDE SEQUENCE</scope>
    <source>
        <strain evidence="1">ATCC 28755</strain>
    </source>
</reference>
<protein>
    <submittedName>
        <fullName evidence="1">Uncharacterized protein</fullName>
    </submittedName>
</protein>
<dbReference type="Proteomes" id="UP000790377">
    <property type="component" value="Unassembled WGS sequence"/>
</dbReference>
<gene>
    <name evidence="1" type="ORF">BJ138DRAFT_201706</name>
</gene>
<comment type="caution">
    <text evidence="1">The sequence shown here is derived from an EMBL/GenBank/DDBJ whole genome shotgun (WGS) entry which is preliminary data.</text>
</comment>
<evidence type="ECO:0000313" key="2">
    <source>
        <dbReference type="Proteomes" id="UP000790377"/>
    </source>
</evidence>